<evidence type="ECO:0000313" key="2">
    <source>
        <dbReference type="Proteomes" id="UP000257109"/>
    </source>
</evidence>
<feature type="non-terminal residue" evidence="1">
    <location>
        <position position="1"/>
    </location>
</feature>
<dbReference type="AlphaFoldDB" id="A0A371EUH6"/>
<dbReference type="Proteomes" id="UP000257109">
    <property type="component" value="Unassembled WGS sequence"/>
</dbReference>
<sequence>MLRIMDLDRRFSSPMSPLIYKEKPNLEWCKGIRNLLETVEFGAVEGVACSGSFLSSPKSFNYFHVNLFLLCMTSSNPEIDCDFDCADYIADFGLGNSGSSSCSAIGISLFSLDNMANNDRTLTK</sequence>
<proteinExistence type="predicted"/>
<dbReference type="EMBL" id="QJKJ01011999">
    <property type="protein sequence ID" value="RDX69697.1"/>
    <property type="molecule type" value="Genomic_DNA"/>
</dbReference>
<organism evidence="1 2">
    <name type="scientific">Mucuna pruriens</name>
    <name type="common">Velvet bean</name>
    <name type="synonym">Dolichos pruriens</name>
    <dbReference type="NCBI Taxonomy" id="157652"/>
    <lineage>
        <taxon>Eukaryota</taxon>
        <taxon>Viridiplantae</taxon>
        <taxon>Streptophyta</taxon>
        <taxon>Embryophyta</taxon>
        <taxon>Tracheophyta</taxon>
        <taxon>Spermatophyta</taxon>
        <taxon>Magnoliopsida</taxon>
        <taxon>eudicotyledons</taxon>
        <taxon>Gunneridae</taxon>
        <taxon>Pentapetalae</taxon>
        <taxon>rosids</taxon>
        <taxon>fabids</taxon>
        <taxon>Fabales</taxon>
        <taxon>Fabaceae</taxon>
        <taxon>Papilionoideae</taxon>
        <taxon>50 kb inversion clade</taxon>
        <taxon>NPAAA clade</taxon>
        <taxon>indigoferoid/millettioid clade</taxon>
        <taxon>Phaseoleae</taxon>
        <taxon>Mucuna</taxon>
    </lineage>
</organism>
<name>A0A371EUH6_MUCPR</name>
<comment type="caution">
    <text evidence="1">The sequence shown here is derived from an EMBL/GenBank/DDBJ whole genome shotgun (WGS) entry which is preliminary data.</text>
</comment>
<evidence type="ECO:0000313" key="1">
    <source>
        <dbReference type="EMBL" id="RDX69697.1"/>
    </source>
</evidence>
<keyword evidence="2" id="KW-1185">Reference proteome</keyword>
<accession>A0A371EUH6</accession>
<gene>
    <name evidence="1" type="ORF">CR513_51150</name>
</gene>
<reference evidence="1" key="1">
    <citation type="submission" date="2018-05" db="EMBL/GenBank/DDBJ databases">
        <title>Draft genome of Mucuna pruriens seed.</title>
        <authorList>
            <person name="Nnadi N.E."/>
            <person name="Vos R."/>
            <person name="Hasami M.H."/>
            <person name="Devisetty U.K."/>
            <person name="Aguiy J.C."/>
        </authorList>
    </citation>
    <scope>NUCLEOTIDE SEQUENCE [LARGE SCALE GENOMIC DNA]</scope>
    <source>
        <strain evidence="1">JCA_2017</strain>
    </source>
</reference>
<protein>
    <submittedName>
        <fullName evidence="1">Uncharacterized protein</fullName>
    </submittedName>
</protein>